<keyword evidence="6" id="KW-0408">Iron</keyword>
<feature type="domain" description="Aldehyde ferredoxin oxidoreductase N-terminal" evidence="9">
    <location>
        <begin position="6"/>
        <end position="209"/>
    </location>
</feature>
<keyword evidence="3" id="KW-0004">4Fe-4S</keyword>
<dbReference type="STRING" id="1121393.SAMN02745216_01132"/>
<proteinExistence type="inferred from homology"/>
<keyword evidence="5" id="KW-0560">Oxidoreductase</keyword>
<dbReference type="GO" id="GO:0046872">
    <property type="term" value="F:metal ion binding"/>
    <property type="evidence" value="ECO:0007669"/>
    <property type="project" value="UniProtKB-KW"/>
</dbReference>
<dbReference type="InterPro" id="IPR013985">
    <property type="entry name" value="Ald_Fedxn_OxRdtase_dom3"/>
</dbReference>
<name>A0A1M6GWS9_9BACT</name>
<dbReference type="AlphaFoldDB" id="A0A1M6GWS9"/>
<dbReference type="InterPro" id="IPR036503">
    <property type="entry name" value="Ald_Fedxn_OxRdtase_N_sf"/>
</dbReference>
<comment type="cofactor">
    <cofactor evidence="1">
        <name>[4Fe-4S] cluster</name>
        <dbReference type="ChEBI" id="CHEBI:49883"/>
    </cofactor>
</comment>
<dbReference type="InterPro" id="IPR013983">
    <property type="entry name" value="Ald_Fedxn_OxRdtase_N"/>
</dbReference>
<comment type="cofactor">
    <cofactor evidence="8">
        <name>tungstopterin</name>
        <dbReference type="ChEBI" id="CHEBI:30402"/>
    </cofactor>
</comment>
<dbReference type="Pfam" id="PF02730">
    <property type="entry name" value="AFOR_N"/>
    <property type="match status" value="1"/>
</dbReference>
<evidence type="ECO:0000313" key="11">
    <source>
        <dbReference type="Proteomes" id="UP000183994"/>
    </source>
</evidence>
<evidence type="ECO:0000256" key="6">
    <source>
        <dbReference type="ARBA" id="ARBA00023004"/>
    </source>
</evidence>
<dbReference type="GO" id="GO:0016625">
    <property type="term" value="F:oxidoreductase activity, acting on the aldehyde or oxo group of donors, iron-sulfur protein as acceptor"/>
    <property type="evidence" value="ECO:0007669"/>
    <property type="project" value="InterPro"/>
</dbReference>
<evidence type="ECO:0000256" key="1">
    <source>
        <dbReference type="ARBA" id="ARBA00001966"/>
    </source>
</evidence>
<evidence type="ECO:0000313" key="10">
    <source>
        <dbReference type="EMBL" id="SHJ14399.1"/>
    </source>
</evidence>
<evidence type="ECO:0000256" key="4">
    <source>
        <dbReference type="ARBA" id="ARBA00022723"/>
    </source>
</evidence>
<comment type="similarity">
    <text evidence="2">Belongs to the AOR/FOR family.</text>
</comment>
<dbReference type="EMBL" id="FQZU01000004">
    <property type="protein sequence ID" value="SHJ14399.1"/>
    <property type="molecule type" value="Genomic_DNA"/>
</dbReference>
<sequence length="605" mass="65788">MDWNGFAGNVLYVDLSAGELESRPLSRDLCEQYIGGLGGCIRLAYENITPGTEPLAPENPVIIGAGPLVGTSVPASSRVYGMTRLPQSRSVGWCGAGGVNFGAFMKYAGFDFLVITGKSDRPVYLDITGDAPVIRDAGSLWGMGVEDACRALWEKHGRPAGVLGIGQAGENQAAYAMAFVDRLSTMGRGGFGAVMGAKNLKAVIARGMNGITVADRKAYKKLTKDLFENIRNYPYLKEWQDLGLMKSLPIISKEEYSEAKVRRMACVSCPIGDKDIIRVSGLIATSSSAMNLYVPTIFGMKDHKEAVTLMTMLDGFAMDMFEFFAAVGFAGDLAVAGIISSDEATPPIDLTKFESMKIWAEKTAYRQGLGDLIARGLDAILERCGPEAAPYLPYKVKGMMPYAGPKAPLPWNLFGTMELGQILDPRGPHVGSGGSPTYFAQRPLEVFPKHLKRMGVPDDALDRILPGWREGAPTDLNIGRLLKYSHRWFTILGSLGVCARAQINRFYNYDLCSDLYQAVTGIPAQGSDLGDRADAAWALLKIINMREGFGRKDEEPPAKWFEEPPFCNYLTGKPITPGEVGVMIREYYAEQGWNPETGAPAMPAD</sequence>
<dbReference type="Pfam" id="PF01314">
    <property type="entry name" value="AFOR_C"/>
    <property type="match status" value="1"/>
</dbReference>
<organism evidence="10 11">
    <name type="scientific">Desulfatibacillum alkenivorans DSM 16219</name>
    <dbReference type="NCBI Taxonomy" id="1121393"/>
    <lineage>
        <taxon>Bacteria</taxon>
        <taxon>Pseudomonadati</taxon>
        <taxon>Thermodesulfobacteriota</taxon>
        <taxon>Desulfobacteria</taxon>
        <taxon>Desulfobacterales</taxon>
        <taxon>Desulfatibacillaceae</taxon>
        <taxon>Desulfatibacillum</taxon>
    </lineage>
</organism>
<dbReference type="InterPro" id="IPR001203">
    <property type="entry name" value="OxRdtase_Ald_Fedxn_C"/>
</dbReference>
<evidence type="ECO:0000256" key="5">
    <source>
        <dbReference type="ARBA" id="ARBA00023002"/>
    </source>
</evidence>
<dbReference type="Gene3D" id="3.60.9.10">
    <property type="entry name" value="Aldehyde ferredoxin oxidoreductase, N-terminal domain"/>
    <property type="match status" value="1"/>
</dbReference>
<keyword evidence="7" id="KW-0411">Iron-sulfur</keyword>
<dbReference type="SUPFAM" id="SSF56228">
    <property type="entry name" value="Aldehyde ferredoxin oxidoreductase, N-terminal domain"/>
    <property type="match status" value="1"/>
</dbReference>
<dbReference type="GO" id="GO:0051539">
    <property type="term" value="F:4 iron, 4 sulfur cluster binding"/>
    <property type="evidence" value="ECO:0007669"/>
    <property type="project" value="UniProtKB-KW"/>
</dbReference>
<dbReference type="GO" id="GO:0009055">
    <property type="term" value="F:electron transfer activity"/>
    <property type="evidence" value="ECO:0007669"/>
    <property type="project" value="InterPro"/>
</dbReference>
<keyword evidence="4" id="KW-0479">Metal-binding</keyword>
<evidence type="ECO:0000256" key="8">
    <source>
        <dbReference type="ARBA" id="ARBA00049934"/>
    </source>
</evidence>
<evidence type="ECO:0000256" key="3">
    <source>
        <dbReference type="ARBA" id="ARBA00022485"/>
    </source>
</evidence>
<dbReference type="Gene3D" id="1.10.599.10">
    <property type="entry name" value="Aldehyde Ferredoxin Oxidoreductase Protein, subunit A, domain 3"/>
    <property type="match status" value="1"/>
</dbReference>
<dbReference type="InterPro" id="IPR036021">
    <property type="entry name" value="Tungsten_al_ferr_oxy-like_C"/>
</dbReference>
<protein>
    <submittedName>
        <fullName evidence="10">Aldehyde:ferredoxin oxidoreductase</fullName>
    </submittedName>
</protein>
<dbReference type="SMART" id="SM00790">
    <property type="entry name" value="AFOR_N"/>
    <property type="match status" value="1"/>
</dbReference>
<dbReference type="RefSeq" id="WP_073473818.1">
    <property type="nucleotide sequence ID" value="NZ_FQZU01000004.1"/>
</dbReference>
<evidence type="ECO:0000256" key="2">
    <source>
        <dbReference type="ARBA" id="ARBA00011032"/>
    </source>
</evidence>
<dbReference type="PANTHER" id="PTHR30038:SF0">
    <property type="entry name" value="TUNGSTEN-CONTAINING ALDEHYDE FERREDOXIN OXIDOREDUCTASE"/>
    <property type="match status" value="1"/>
</dbReference>
<keyword evidence="11" id="KW-1185">Reference proteome</keyword>
<evidence type="ECO:0000259" key="9">
    <source>
        <dbReference type="SMART" id="SM00790"/>
    </source>
</evidence>
<gene>
    <name evidence="10" type="ORF">SAMN02745216_01132</name>
</gene>
<dbReference type="SUPFAM" id="SSF48310">
    <property type="entry name" value="Aldehyde ferredoxin oxidoreductase, C-terminal domains"/>
    <property type="match status" value="1"/>
</dbReference>
<dbReference type="PANTHER" id="PTHR30038">
    <property type="entry name" value="ALDEHYDE FERREDOXIN OXIDOREDUCTASE"/>
    <property type="match status" value="1"/>
</dbReference>
<dbReference type="Proteomes" id="UP000183994">
    <property type="component" value="Unassembled WGS sequence"/>
</dbReference>
<reference evidence="11" key="1">
    <citation type="submission" date="2016-11" db="EMBL/GenBank/DDBJ databases">
        <authorList>
            <person name="Varghese N."/>
            <person name="Submissions S."/>
        </authorList>
    </citation>
    <scope>NUCLEOTIDE SEQUENCE [LARGE SCALE GENOMIC DNA]</scope>
    <source>
        <strain evidence="11">DSM 16219</strain>
    </source>
</reference>
<dbReference type="Gene3D" id="1.10.569.10">
    <property type="entry name" value="Aldehyde Ferredoxin Oxidoreductase Protein, subunit A, domain 2"/>
    <property type="match status" value="1"/>
</dbReference>
<dbReference type="InterPro" id="IPR051919">
    <property type="entry name" value="W-dependent_AOR"/>
</dbReference>
<dbReference type="InterPro" id="IPR013984">
    <property type="entry name" value="Ald_Fedxn_OxRdtase_dom2"/>
</dbReference>
<evidence type="ECO:0000256" key="7">
    <source>
        <dbReference type="ARBA" id="ARBA00023014"/>
    </source>
</evidence>
<accession>A0A1M6GWS9</accession>